<dbReference type="InterPro" id="IPR045851">
    <property type="entry name" value="AMP-bd_C_sf"/>
</dbReference>
<evidence type="ECO:0000313" key="2">
    <source>
        <dbReference type="EMBL" id="OQD56635.1"/>
    </source>
</evidence>
<reference evidence="2 3" key="2">
    <citation type="submission" date="2017-02" db="EMBL/GenBank/DDBJ databases">
        <title>Draft genome sequence of Streptomyces phaeoluteigriseus type strain DSM41896.</title>
        <authorList>
            <person name="Salih T.S."/>
            <person name="Algora Gallardo L."/>
            <person name="Melo Santos T."/>
            <person name="Filgueira Martinez S."/>
            <person name="Herron P.R."/>
        </authorList>
    </citation>
    <scope>NUCLEOTIDE SEQUENCE [LARGE SCALE GENOMIC DNA]</scope>
    <source>
        <strain evidence="2 3">DSM 41896</strain>
    </source>
</reference>
<proteinExistence type="predicted"/>
<dbReference type="Gene3D" id="3.30.300.30">
    <property type="match status" value="1"/>
</dbReference>
<evidence type="ECO:0000259" key="1">
    <source>
        <dbReference type="Pfam" id="PF00668"/>
    </source>
</evidence>
<dbReference type="Proteomes" id="UP000184286">
    <property type="component" value="Unassembled WGS sequence"/>
</dbReference>
<dbReference type="OrthoDB" id="3528137at2"/>
<dbReference type="GO" id="GO:0008610">
    <property type="term" value="P:lipid biosynthetic process"/>
    <property type="evidence" value="ECO:0007669"/>
    <property type="project" value="UniProtKB-ARBA"/>
</dbReference>
<dbReference type="STRING" id="114686.BM536_010770"/>
<dbReference type="Gene3D" id="3.30.559.30">
    <property type="entry name" value="Nonribosomal peptide synthetase, condensation domain"/>
    <property type="match status" value="1"/>
</dbReference>
<dbReference type="EMBL" id="MPOH02000009">
    <property type="protein sequence ID" value="OQD56635.1"/>
    <property type="molecule type" value="Genomic_DNA"/>
</dbReference>
<dbReference type="Gene3D" id="3.30.559.10">
    <property type="entry name" value="Chloramphenicol acetyltransferase-like domain"/>
    <property type="match status" value="1"/>
</dbReference>
<organism evidence="2 3">
    <name type="scientific">Streptomyces phaeoluteigriseus</name>
    <dbReference type="NCBI Taxonomy" id="114686"/>
    <lineage>
        <taxon>Bacteria</taxon>
        <taxon>Bacillati</taxon>
        <taxon>Actinomycetota</taxon>
        <taxon>Actinomycetes</taxon>
        <taxon>Kitasatosporales</taxon>
        <taxon>Streptomycetaceae</taxon>
        <taxon>Streptomyces</taxon>
        <taxon>Streptomyces aurantiacus group</taxon>
    </lineage>
</organism>
<name>A0A1V6MWC3_9ACTN</name>
<protein>
    <recommendedName>
        <fullName evidence="1">Condensation domain-containing protein</fullName>
    </recommendedName>
</protein>
<dbReference type="InterPro" id="IPR001242">
    <property type="entry name" value="Condensation_dom"/>
</dbReference>
<dbReference type="AlphaFoldDB" id="A0A1V6MWC3"/>
<accession>A0A1V6MWC3</accession>
<reference evidence="3" key="1">
    <citation type="submission" date="2016-11" db="EMBL/GenBank/DDBJ databases">
        <authorList>
            <person name="Schniete J.K."/>
            <person name="Salih T."/>
            <person name="Algora Gallardo L."/>
            <person name="Martinez Fernandez S."/>
            <person name="Herron P.R."/>
        </authorList>
    </citation>
    <scope>NUCLEOTIDE SEQUENCE [LARGE SCALE GENOMIC DNA]</scope>
    <source>
        <strain evidence="3">DSM 41896</strain>
    </source>
</reference>
<feature type="domain" description="Condensation" evidence="1">
    <location>
        <begin position="43"/>
        <end position="341"/>
    </location>
</feature>
<gene>
    <name evidence="2" type="ORF">BM536_010770</name>
</gene>
<comment type="caution">
    <text evidence="2">The sequence shown here is derived from an EMBL/GenBank/DDBJ whole genome shotgun (WGS) entry which is preliminary data.</text>
</comment>
<dbReference type="Pfam" id="PF00668">
    <property type="entry name" value="Condensation"/>
    <property type="match status" value="1"/>
</dbReference>
<dbReference type="SUPFAM" id="SSF52777">
    <property type="entry name" value="CoA-dependent acyltransferases"/>
    <property type="match status" value="2"/>
</dbReference>
<dbReference type="GO" id="GO:0003824">
    <property type="term" value="F:catalytic activity"/>
    <property type="evidence" value="ECO:0007669"/>
    <property type="project" value="InterPro"/>
</dbReference>
<dbReference type="RefSeq" id="WP_073492806.1">
    <property type="nucleotide sequence ID" value="NZ_MPOH02000009.1"/>
</dbReference>
<evidence type="ECO:0000313" key="3">
    <source>
        <dbReference type="Proteomes" id="UP000184286"/>
    </source>
</evidence>
<dbReference type="InterPro" id="IPR023213">
    <property type="entry name" value="CAT-like_dom_sf"/>
</dbReference>
<sequence>MTRPERRRPDVGTPVRRGPLQYGIAQQEWLYYRKHGRARHPRQCLWLDLPAGLSSEEVGGAVALMVERHEVLRTTFPADHKGDPVQTVWPPVPVPLRRFDLSGARPRAAELDAFCDAPFDVFAETPLRAAVILRDAGHRQLLLVIAHIAIDYRGQEVLCEELTEALSAAASGRPVVLPPVVCQPLDHALAEAGADDGSCLDHWRSVISAAPAGIFPTAVIPEQVRYTRVGLASPALGEALPLLHREHRLPLEPVLLTALAICLATICRQPVIPLSYTWPAREPERTRRLVASVMRDIILNIDLSDAPSFVQAVHRTDEAMRLCALHSQYDVYGLLQADSLINRRRGAWRRSAVFVNLGPGPDSGWPRTPPVPHAADPRDLLPGSSVTAETGAEEHYDDFNLYMSLALGEGGRPEIFLAANQAILTESEAVSLARGIEAMLVELALADDLSMAEAQRVSGLTPRLVGEDWISLDGSWFHHGLTEEILRRHEGVASASARVEPDGTTVAYVVTRPGGPSPAELREFLLAHLDFRHALVVPERVVVSEAAGAEGRTAAEYGESTVERAVRASVREANELGDVDMSLSYVEAGGLLRRVPVVLARLRQQGVEGFVAGDFLRPCSLRTLPLLRASRRALARE</sequence>